<reference evidence="2 3" key="1">
    <citation type="submission" date="2024-04" db="EMBL/GenBank/DDBJ databases">
        <authorList>
            <person name="Fracassetti M."/>
        </authorList>
    </citation>
    <scope>NUCLEOTIDE SEQUENCE [LARGE SCALE GENOMIC DNA]</scope>
</reference>
<evidence type="ECO:0000313" key="3">
    <source>
        <dbReference type="Proteomes" id="UP001497516"/>
    </source>
</evidence>
<feature type="region of interest" description="Disordered" evidence="1">
    <location>
        <begin position="1"/>
        <end position="41"/>
    </location>
</feature>
<evidence type="ECO:0000256" key="1">
    <source>
        <dbReference type="SAM" id="MobiDB-lite"/>
    </source>
</evidence>
<evidence type="ECO:0000313" key="2">
    <source>
        <dbReference type="EMBL" id="CAL1357213.1"/>
    </source>
</evidence>
<sequence>MTRLYINPARHQGLQGPTSYQDGTSGPQCDMSEYQDDGDEDPEVIEATSQQRLQGQLHLMIINSINKN</sequence>
<protein>
    <submittedName>
        <fullName evidence="2">Uncharacterized protein</fullName>
    </submittedName>
</protein>
<gene>
    <name evidence="2" type="ORF">LTRI10_LOCUS4862</name>
</gene>
<keyword evidence="3" id="KW-1185">Reference proteome</keyword>
<proteinExistence type="predicted"/>
<dbReference type="AlphaFoldDB" id="A0AAV2CLI6"/>
<accession>A0AAV2CLI6</accession>
<organism evidence="2 3">
    <name type="scientific">Linum trigynum</name>
    <dbReference type="NCBI Taxonomy" id="586398"/>
    <lineage>
        <taxon>Eukaryota</taxon>
        <taxon>Viridiplantae</taxon>
        <taxon>Streptophyta</taxon>
        <taxon>Embryophyta</taxon>
        <taxon>Tracheophyta</taxon>
        <taxon>Spermatophyta</taxon>
        <taxon>Magnoliopsida</taxon>
        <taxon>eudicotyledons</taxon>
        <taxon>Gunneridae</taxon>
        <taxon>Pentapetalae</taxon>
        <taxon>rosids</taxon>
        <taxon>fabids</taxon>
        <taxon>Malpighiales</taxon>
        <taxon>Linaceae</taxon>
        <taxon>Linum</taxon>
    </lineage>
</organism>
<feature type="compositionally biased region" description="Polar residues" evidence="1">
    <location>
        <begin position="15"/>
        <end position="27"/>
    </location>
</feature>
<dbReference type="Proteomes" id="UP001497516">
    <property type="component" value="Chromosome 1"/>
</dbReference>
<dbReference type="EMBL" id="OZ034813">
    <property type="protein sequence ID" value="CAL1357213.1"/>
    <property type="molecule type" value="Genomic_DNA"/>
</dbReference>
<name>A0AAV2CLI6_9ROSI</name>